<evidence type="ECO:0000313" key="2">
    <source>
        <dbReference type="Proteomes" id="UP000257109"/>
    </source>
</evidence>
<name>A0A371H8L3_MUCPR</name>
<dbReference type="AlphaFoldDB" id="A0A371H8L3"/>
<protein>
    <submittedName>
        <fullName evidence="1">Uncharacterized protein</fullName>
    </submittedName>
</protein>
<evidence type="ECO:0000313" key="1">
    <source>
        <dbReference type="EMBL" id="RDX99135.1"/>
    </source>
</evidence>
<dbReference type="Proteomes" id="UP000257109">
    <property type="component" value="Unassembled WGS sequence"/>
</dbReference>
<reference evidence="1" key="1">
    <citation type="submission" date="2018-05" db="EMBL/GenBank/DDBJ databases">
        <title>Draft genome of Mucuna pruriens seed.</title>
        <authorList>
            <person name="Nnadi N.E."/>
            <person name="Vos R."/>
            <person name="Hasami M.H."/>
            <person name="Devisetty U.K."/>
            <person name="Aguiy J.C."/>
        </authorList>
    </citation>
    <scope>NUCLEOTIDE SEQUENCE [LARGE SCALE GENOMIC DNA]</scope>
    <source>
        <strain evidence="1">JCA_2017</strain>
    </source>
</reference>
<accession>A0A371H8L3</accession>
<keyword evidence="2" id="KW-1185">Reference proteome</keyword>
<dbReference type="EMBL" id="QJKJ01003297">
    <property type="protein sequence ID" value="RDX99135.1"/>
    <property type="molecule type" value="Genomic_DNA"/>
</dbReference>
<proteinExistence type="predicted"/>
<feature type="non-terminal residue" evidence="1">
    <location>
        <position position="1"/>
    </location>
</feature>
<gene>
    <name evidence="1" type="ORF">CR513_17861</name>
</gene>
<organism evidence="1 2">
    <name type="scientific">Mucuna pruriens</name>
    <name type="common">Velvet bean</name>
    <name type="synonym">Dolichos pruriens</name>
    <dbReference type="NCBI Taxonomy" id="157652"/>
    <lineage>
        <taxon>Eukaryota</taxon>
        <taxon>Viridiplantae</taxon>
        <taxon>Streptophyta</taxon>
        <taxon>Embryophyta</taxon>
        <taxon>Tracheophyta</taxon>
        <taxon>Spermatophyta</taxon>
        <taxon>Magnoliopsida</taxon>
        <taxon>eudicotyledons</taxon>
        <taxon>Gunneridae</taxon>
        <taxon>Pentapetalae</taxon>
        <taxon>rosids</taxon>
        <taxon>fabids</taxon>
        <taxon>Fabales</taxon>
        <taxon>Fabaceae</taxon>
        <taxon>Papilionoideae</taxon>
        <taxon>50 kb inversion clade</taxon>
        <taxon>NPAAA clade</taxon>
        <taxon>indigoferoid/millettioid clade</taxon>
        <taxon>Phaseoleae</taxon>
        <taxon>Mucuna</taxon>
    </lineage>
</organism>
<comment type="caution">
    <text evidence="1">The sequence shown here is derived from an EMBL/GenBank/DDBJ whole genome shotgun (WGS) entry which is preliminary data.</text>
</comment>
<sequence length="75" mass="8906">MCFIPYYACLILTNPNRITIPYLSSHIPNDYVPHTLLLEWIWALEMGLAEKGQVWPGRREKTTFYQYKTNSPMNR</sequence>